<proteinExistence type="predicted"/>
<dbReference type="AlphaFoldDB" id="A0AA49FJV3"/>
<reference evidence="1" key="1">
    <citation type="journal article" date="2023" name="Nat. Microbiol.">
        <title>Enrichment and characterization of a nitric oxide-reducing microbial community in a continuous bioreactor.</title>
        <authorList>
            <person name="Garrido-Amador P."/>
            <person name="Stortenbeker N."/>
            <person name="Wessels H.J.C.T."/>
            <person name="Speth D.R."/>
            <person name="Garcia-Heredia I."/>
            <person name="Kartal B."/>
        </authorList>
    </citation>
    <scope>NUCLEOTIDE SEQUENCE</scope>
    <source>
        <strain evidence="1">MAG1</strain>
    </source>
</reference>
<name>A0AA49FJV3_9PROT</name>
<protein>
    <submittedName>
        <fullName evidence="1">Uncharacterized protein</fullName>
    </submittedName>
</protein>
<accession>A0AA49FJV3</accession>
<gene>
    <name evidence="1" type="ORF">OHM77_09655</name>
</gene>
<evidence type="ECO:0000313" key="1">
    <source>
        <dbReference type="EMBL" id="WIM04960.1"/>
    </source>
</evidence>
<dbReference type="KEGG" id="npv:OHM77_09655"/>
<dbReference type="Proteomes" id="UP001234916">
    <property type="component" value="Chromosome"/>
</dbReference>
<sequence length="68" mass="7640">MPKKPQEWQLQRGVKMSSEAAAEVAKIACALKSLSVYTGLVFDRDDCPEELRKEVDEGVAAIDKLFIW</sequence>
<dbReference type="EMBL" id="CP107246">
    <property type="protein sequence ID" value="WIM04960.1"/>
    <property type="molecule type" value="Genomic_DNA"/>
</dbReference>
<organism evidence="1">
    <name type="scientific">Candidatus Nitricoxidivorans perseverans</name>
    <dbReference type="NCBI Taxonomy" id="2975601"/>
    <lineage>
        <taxon>Bacteria</taxon>
        <taxon>Pseudomonadati</taxon>
        <taxon>Pseudomonadota</taxon>
        <taxon>Betaproteobacteria</taxon>
        <taxon>Nitrosomonadales</taxon>
        <taxon>Sterolibacteriaceae</taxon>
        <taxon>Candidatus Nitricoxidivorans</taxon>
    </lineage>
</organism>